<evidence type="ECO:0000256" key="4">
    <source>
        <dbReference type="ARBA" id="ARBA00022547"/>
    </source>
</evidence>
<evidence type="ECO:0000256" key="7">
    <source>
        <dbReference type="ARBA" id="ARBA00023065"/>
    </source>
</evidence>
<evidence type="ECO:0000256" key="9">
    <source>
        <dbReference type="ARBA" id="ARBA00023136"/>
    </source>
</evidence>
<dbReference type="GO" id="GO:0045259">
    <property type="term" value="C:proton-transporting ATP synthase complex"/>
    <property type="evidence" value="ECO:0007669"/>
    <property type="project" value="UniProtKB-KW"/>
</dbReference>
<keyword evidence="6" id="KW-0999">Mitochondrion inner membrane</keyword>
<keyword evidence="8" id="KW-0496">Mitochondrion</keyword>
<keyword evidence="5" id="KW-0375">Hydrogen ion transport</keyword>
<evidence type="ECO:0000256" key="11">
    <source>
        <dbReference type="ARBA" id="ARBA00059339"/>
    </source>
</evidence>
<accession>A0A6J2VX43</accession>
<reference evidence="15" key="1">
    <citation type="submission" date="2025-08" db="UniProtKB">
        <authorList>
            <consortium name="RefSeq"/>
        </authorList>
    </citation>
    <scope>IDENTIFICATION</scope>
</reference>
<dbReference type="AlphaFoldDB" id="A0A6J2VX43"/>
<keyword evidence="7" id="KW-0406">Ion transport</keyword>
<evidence type="ECO:0000256" key="6">
    <source>
        <dbReference type="ARBA" id="ARBA00022792"/>
    </source>
</evidence>
<dbReference type="Pfam" id="PF05511">
    <property type="entry name" value="ATP-synt_F6"/>
    <property type="match status" value="1"/>
</dbReference>
<dbReference type="GeneID" id="115817465"/>
<dbReference type="PANTHER" id="PTHR12441:SF14">
    <property type="entry name" value="ATP SYNTHASE-COUPLING FACTOR 6, MITOCHONDRIAL"/>
    <property type="match status" value="1"/>
</dbReference>
<comment type="subunit">
    <text evidence="12">Component of the ATP synthase complex composed at least of ATP5F1A/subunit alpha, ATP5F1B/subunit beta, ATP5MC1/subunit c (homooctomer), MT-ATP6/subunit a, MT-ATP8/subunit 8, ATP5ME/subunit e, ATP5MF/subunit f, ATP5MG/subunit g, ATP5MK/subunit k, ATP5MJ/subunit j, ATP5F1C/subunit gamma, ATP5F1D/subunit delta, ATP5F1E/subunit epsilon, ATP5PF/subunit F6, ATP5PB/subunit b, ATP5PD/subunit d, ATP5PO/subunit OSCP. ATP synthase complex consists of a soluble F(1) head domain (subunits alpha(3) and beta(3)) - the catalytic core - and a membrane F(0) domain - the membrane proton channel (subunits c, a, 8, e, f, g, k and j). These two domains are linked by a central stalk (subunits gamma, delta, and epsilon) rotating inside the F1 region and a stationary peripheral stalk (subunits F6, b, d, and OSCP).</text>
</comment>
<evidence type="ECO:0000256" key="8">
    <source>
        <dbReference type="ARBA" id="ARBA00023128"/>
    </source>
</evidence>
<dbReference type="Gene3D" id="1.10.246.110">
    <property type="entry name" value="Mitochondrial ATP synthase-coupling factor 6"/>
    <property type="match status" value="1"/>
</dbReference>
<dbReference type="OrthoDB" id="8902296at2759"/>
<keyword evidence="14" id="KW-1185">Reference proteome</keyword>
<dbReference type="RefSeq" id="XP_030636632.1">
    <property type="nucleotide sequence ID" value="XM_030780772.1"/>
</dbReference>
<keyword evidence="4" id="KW-0138">CF(0)</keyword>
<evidence type="ECO:0000256" key="12">
    <source>
        <dbReference type="ARBA" id="ARBA00064647"/>
    </source>
</evidence>
<evidence type="ECO:0000256" key="10">
    <source>
        <dbReference type="ARBA" id="ARBA00029863"/>
    </source>
</evidence>
<evidence type="ECO:0000256" key="3">
    <source>
        <dbReference type="ARBA" id="ARBA00022448"/>
    </source>
</evidence>
<evidence type="ECO:0000256" key="2">
    <source>
        <dbReference type="ARBA" id="ARBA00007346"/>
    </source>
</evidence>
<dbReference type="InParanoid" id="A0A6J2VX43"/>
<evidence type="ECO:0000256" key="1">
    <source>
        <dbReference type="ARBA" id="ARBA00004273"/>
    </source>
</evidence>
<keyword evidence="3" id="KW-0813">Transport</keyword>
<evidence type="ECO:0000256" key="13">
    <source>
        <dbReference type="ARBA" id="ARBA00073749"/>
    </source>
</evidence>
<dbReference type="FunFam" id="1.10.246.110:FF:000001">
    <property type="entry name" value="ATP synthase-coupling factor 6, mitochondrial"/>
    <property type="match status" value="1"/>
</dbReference>
<dbReference type="InterPro" id="IPR008387">
    <property type="entry name" value="ATP_synth_f6_mt"/>
</dbReference>
<dbReference type="PANTHER" id="PTHR12441">
    <property type="entry name" value="ATP SYNTHASE COUPLING FACTOR 6, MITOCHONDRIAL"/>
    <property type="match status" value="1"/>
</dbReference>
<dbReference type="InterPro" id="IPR036204">
    <property type="entry name" value="ATP_synth_f6_sf_mt"/>
</dbReference>
<evidence type="ECO:0000256" key="5">
    <source>
        <dbReference type="ARBA" id="ARBA00022781"/>
    </source>
</evidence>
<keyword evidence="9" id="KW-0472">Membrane</keyword>
<evidence type="ECO:0000313" key="14">
    <source>
        <dbReference type="Proteomes" id="UP000504632"/>
    </source>
</evidence>
<comment type="function">
    <text evidence="11">Subunit F6, of the mitochondrial membrane ATP synthase complex (F(1)F(0) ATP synthase or Complex V) that produces ATP from ADP in the presence of a proton gradient across the membrane which is generated by electron transport complexes of the respiratory chain. ATP synthase complex consist of a soluble F(1) head domain - the catalytic core - and a membrane F(1) domain - the membrane proton channel. These two domains are linked by a central stalk rotating inside the F(1) region and a stationary peripheral stalk. During catalysis, ATP synthesis in the catalytic domain of F(1) is coupled via a rotary mechanism of the central stalk subunits to proton translocation. In vivo, can only synthesize ATP although its ATP hydrolase activity can be activated artificially in vitro. Part of the complex F(0) domain. Part of the complex F(0) domain and the peripheric stalk, which acts as a stator to hold the catalytic alpha(3)beta(3) subcomplex and subunit a/ATP6 static relative to the rotary elements.</text>
</comment>
<dbReference type="GO" id="GO:0015986">
    <property type="term" value="P:proton motive force-driven ATP synthesis"/>
    <property type="evidence" value="ECO:0007669"/>
    <property type="project" value="InterPro"/>
</dbReference>
<organism evidence="14 15">
    <name type="scientific">Chanos chanos</name>
    <name type="common">Milkfish</name>
    <name type="synonym">Mugil chanos</name>
    <dbReference type="NCBI Taxonomy" id="29144"/>
    <lineage>
        <taxon>Eukaryota</taxon>
        <taxon>Metazoa</taxon>
        <taxon>Chordata</taxon>
        <taxon>Craniata</taxon>
        <taxon>Vertebrata</taxon>
        <taxon>Euteleostomi</taxon>
        <taxon>Actinopterygii</taxon>
        <taxon>Neopterygii</taxon>
        <taxon>Teleostei</taxon>
        <taxon>Ostariophysi</taxon>
        <taxon>Gonorynchiformes</taxon>
        <taxon>Chanidae</taxon>
        <taxon>Chanos</taxon>
    </lineage>
</organism>
<dbReference type="SUPFAM" id="SSF111357">
    <property type="entry name" value="Mitochondrial ATP synthase coupling factor 6"/>
    <property type="match status" value="1"/>
</dbReference>
<comment type="subcellular location">
    <subcellularLocation>
        <location evidence="1">Mitochondrion inner membrane</location>
    </subcellularLocation>
</comment>
<sequence>MAASILRVGRLGCLKCFHLESFCILRRAPAANLSTKSSDPKKPPRKTSITQLDPVQKLFLDKIREYSTKSKVSGGPVDVGPEYEKALSEELTKLQRLYGRGGDLTAFPEFHFPEPKLEEASTK</sequence>
<evidence type="ECO:0000313" key="15">
    <source>
        <dbReference type="RefSeq" id="XP_030636632.1"/>
    </source>
</evidence>
<dbReference type="GO" id="GO:0015078">
    <property type="term" value="F:proton transmembrane transporter activity"/>
    <property type="evidence" value="ECO:0007669"/>
    <property type="project" value="InterPro"/>
</dbReference>
<proteinExistence type="inferred from homology"/>
<protein>
    <recommendedName>
        <fullName evidence="13">ATP synthase peripheral stalk subunit F6, mitochondrial</fullName>
    </recommendedName>
    <alternativeName>
        <fullName evidence="10">ATP synthase peripheral stalk subunit F6</fullName>
    </alternativeName>
</protein>
<dbReference type="Proteomes" id="UP000504632">
    <property type="component" value="Chromosome 7"/>
</dbReference>
<comment type="similarity">
    <text evidence="2">Belongs to the eukaryotic ATPase subunit F6 family.</text>
</comment>
<gene>
    <name evidence="15" type="primary">LOC115817465</name>
</gene>
<dbReference type="GO" id="GO:0005743">
    <property type="term" value="C:mitochondrial inner membrane"/>
    <property type="evidence" value="ECO:0007669"/>
    <property type="project" value="UniProtKB-SubCell"/>
</dbReference>
<name>A0A6J2VX43_CHACN</name>